<dbReference type="Pfam" id="PF05786">
    <property type="entry name" value="Cnd2"/>
    <property type="match status" value="2"/>
</dbReference>
<evidence type="ECO:0000256" key="11">
    <source>
        <dbReference type="SAM" id="MobiDB-lite"/>
    </source>
</evidence>
<evidence type="ECO:0000256" key="8">
    <source>
        <dbReference type="ARBA" id="ARBA00022776"/>
    </source>
</evidence>
<keyword evidence="5" id="KW-0158">Chromosome</keyword>
<evidence type="ECO:0000256" key="3">
    <source>
        <dbReference type="ARBA" id="ARBA00009471"/>
    </source>
</evidence>
<feature type="compositionally biased region" description="Basic residues" evidence="11">
    <location>
        <begin position="166"/>
        <end position="175"/>
    </location>
</feature>
<keyword evidence="9" id="KW-0226">DNA condensation</keyword>
<sequence length="619" mass="71513">MKKYLKKKKSSMLSKLANQRLSSFVRFTKWCTSSTPNNKYNERKQSLGLSSLAQMPETKMTELISEYIKLSTENKINPKNAFSLKMIDYMTYMVTKRYSEMTNLQMASTSLDVCAKIYGYRIDGMYTDVLKMVGALDKQKEDNSTDMEIAQSNNDSDGEEEEVKSQTKKKKKKGKQKIISTDDALSGTIETMVLSRMTVGKGDFCSSDMLYQIVFPHLANSGFYHNIYNDIILDQLNETNENNENCRTYTISKIDDIFQSDLFPSMSDFQFLRWSLEDEEEIIEPVQKNNENQQFHFDLDASIPSADEEYFEEANYFQMDTDTNDKNMCATNPKQTENIVDFRKIMTEQIMQNEEMPEYSLLNKNMNLIHRAGPSYWKHKGLKTLLSNSKVVETCQHTARKKRKEFELSYTNENKSKLDQKFECSKVNRIQLRTVRNNWMEEKITLPEDLHYDITNFTKLYLCPSISSYPNSEGPLNSTQLPEDIENYNYNNDNDVSNFCPGIDVDCDTQDKNDSDENPIENPIPFTNDNLVTAPTLINKIIARYPSRAKKIDMHQLKKTIWKAVSEKKTDTDNKEETQENDQISGSINFSDIYKTLPTELPKSNAEALSVPIAIVSML</sequence>
<comment type="similarity">
    <text evidence="3">Belongs to the CND2 (condensin subunit 2) family.</text>
</comment>
<keyword evidence="7" id="KW-0132">Cell division</keyword>
<evidence type="ECO:0000313" key="12">
    <source>
        <dbReference type="Proteomes" id="UP000694924"/>
    </source>
</evidence>
<evidence type="ECO:0000256" key="7">
    <source>
        <dbReference type="ARBA" id="ARBA00022618"/>
    </source>
</evidence>
<proteinExistence type="inferred from homology"/>
<gene>
    <name evidence="13" type="primary">LOC107073309</name>
</gene>
<feature type="region of interest" description="Disordered" evidence="11">
    <location>
        <begin position="141"/>
        <end position="175"/>
    </location>
</feature>
<dbReference type="RefSeq" id="XP_015189386.1">
    <property type="nucleotide sequence ID" value="XM_015333900.1"/>
</dbReference>
<organism evidence="12 13">
    <name type="scientific">Polistes dominula</name>
    <name type="common">European paper wasp</name>
    <name type="synonym">Vespa dominula</name>
    <dbReference type="NCBI Taxonomy" id="743375"/>
    <lineage>
        <taxon>Eukaryota</taxon>
        <taxon>Metazoa</taxon>
        <taxon>Ecdysozoa</taxon>
        <taxon>Arthropoda</taxon>
        <taxon>Hexapoda</taxon>
        <taxon>Insecta</taxon>
        <taxon>Pterygota</taxon>
        <taxon>Neoptera</taxon>
        <taxon>Endopterygota</taxon>
        <taxon>Hymenoptera</taxon>
        <taxon>Apocrita</taxon>
        <taxon>Aculeata</taxon>
        <taxon>Vespoidea</taxon>
        <taxon>Vespidae</taxon>
        <taxon>Polistinae</taxon>
        <taxon>Polistini</taxon>
        <taxon>Polistes</taxon>
    </lineage>
</organism>
<evidence type="ECO:0000313" key="13">
    <source>
        <dbReference type="RefSeq" id="XP_015189386.1"/>
    </source>
</evidence>
<evidence type="ECO:0000256" key="4">
    <source>
        <dbReference type="ARBA" id="ARBA00016065"/>
    </source>
</evidence>
<name>A0ABM1JA98_POLDO</name>
<keyword evidence="6" id="KW-0963">Cytoplasm</keyword>
<evidence type="ECO:0000256" key="9">
    <source>
        <dbReference type="ARBA" id="ARBA00023067"/>
    </source>
</evidence>
<keyword evidence="8" id="KW-0498">Mitosis</keyword>
<keyword evidence="10" id="KW-0131">Cell cycle</keyword>
<protein>
    <recommendedName>
        <fullName evidence="4">Condensin complex subunit 2</fullName>
    </recommendedName>
</protein>
<keyword evidence="12" id="KW-1185">Reference proteome</keyword>
<evidence type="ECO:0000256" key="6">
    <source>
        <dbReference type="ARBA" id="ARBA00022490"/>
    </source>
</evidence>
<dbReference type="InterPro" id="IPR022816">
    <property type="entry name" value="Condensin_barren_su2"/>
</dbReference>
<evidence type="ECO:0000256" key="10">
    <source>
        <dbReference type="ARBA" id="ARBA00023306"/>
    </source>
</evidence>
<dbReference type="PANTHER" id="PTHR13108">
    <property type="entry name" value="CONDENSIN COMPLEX SUBUNIT 2"/>
    <property type="match status" value="1"/>
</dbReference>
<reference evidence="13" key="1">
    <citation type="submission" date="2025-08" db="UniProtKB">
        <authorList>
            <consortium name="RefSeq"/>
        </authorList>
    </citation>
    <scope>IDENTIFICATION</scope>
    <source>
        <tissue evidence="13">Whole body</tissue>
    </source>
</reference>
<dbReference type="PANTHER" id="PTHR13108:SF9">
    <property type="entry name" value="CONDENSIN COMPLEX SUBUNIT 2"/>
    <property type="match status" value="1"/>
</dbReference>
<evidence type="ECO:0000256" key="2">
    <source>
        <dbReference type="ARBA" id="ARBA00004496"/>
    </source>
</evidence>
<dbReference type="GeneID" id="107073309"/>
<evidence type="ECO:0000256" key="1">
    <source>
        <dbReference type="ARBA" id="ARBA00004286"/>
    </source>
</evidence>
<accession>A0ABM1JA98</accession>
<comment type="subcellular location">
    <subcellularLocation>
        <location evidence="1">Chromosome</location>
    </subcellularLocation>
    <subcellularLocation>
        <location evidence="2">Cytoplasm</location>
    </subcellularLocation>
</comment>
<dbReference type="Proteomes" id="UP000694924">
    <property type="component" value="Unplaced"/>
</dbReference>
<evidence type="ECO:0000256" key="5">
    <source>
        <dbReference type="ARBA" id="ARBA00022454"/>
    </source>
</evidence>